<gene>
    <name evidence="1" type="ORF">ACFOPH_24075</name>
</gene>
<dbReference type="EMBL" id="JBHRVV010000001">
    <property type="protein sequence ID" value="MFC3461292.1"/>
    <property type="molecule type" value="Genomic_DNA"/>
</dbReference>
<comment type="caution">
    <text evidence="1">The sequence shown here is derived from an EMBL/GenBank/DDBJ whole genome shotgun (WGS) entry which is preliminary data.</text>
</comment>
<proteinExistence type="predicted"/>
<accession>A0ABV7PSY6</accession>
<keyword evidence="2" id="KW-1185">Reference proteome</keyword>
<organism evidence="1 2">
    <name type="scientific">Massilia haematophila</name>
    <dbReference type="NCBI Taxonomy" id="457923"/>
    <lineage>
        <taxon>Bacteria</taxon>
        <taxon>Pseudomonadati</taxon>
        <taxon>Pseudomonadota</taxon>
        <taxon>Betaproteobacteria</taxon>
        <taxon>Burkholderiales</taxon>
        <taxon>Oxalobacteraceae</taxon>
        <taxon>Telluria group</taxon>
        <taxon>Massilia</taxon>
    </lineage>
</organism>
<reference evidence="2" key="1">
    <citation type="journal article" date="2019" name="Int. J. Syst. Evol. Microbiol.">
        <title>The Global Catalogue of Microorganisms (GCM) 10K type strain sequencing project: providing services to taxonomists for standard genome sequencing and annotation.</title>
        <authorList>
            <consortium name="The Broad Institute Genomics Platform"/>
            <consortium name="The Broad Institute Genome Sequencing Center for Infectious Disease"/>
            <person name="Wu L."/>
            <person name="Ma J."/>
        </authorList>
    </citation>
    <scope>NUCLEOTIDE SEQUENCE [LARGE SCALE GENOMIC DNA]</scope>
    <source>
        <strain evidence="2">CCM 7480</strain>
    </source>
</reference>
<name>A0ABV7PSY6_9BURK</name>
<evidence type="ECO:0000313" key="1">
    <source>
        <dbReference type="EMBL" id="MFC3461292.1"/>
    </source>
</evidence>
<protein>
    <submittedName>
        <fullName evidence="1">Uncharacterized protein</fullName>
    </submittedName>
</protein>
<evidence type="ECO:0000313" key="2">
    <source>
        <dbReference type="Proteomes" id="UP001595665"/>
    </source>
</evidence>
<dbReference type="RefSeq" id="WP_312549150.1">
    <property type="nucleotide sequence ID" value="NZ_JBHRVV010000001.1"/>
</dbReference>
<dbReference type="Proteomes" id="UP001595665">
    <property type="component" value="Unassembled WGS sequence"/>
</dbReference>
<sequence>MDLVEWRRGMAGSTAFTLDTYVKHAYSQRKGEARQKPLFYGALHYLTDYFQGVVSTQFALSRYVDTRTFRMVLCIYSDNA</sequence>